<dbReference type="Proteomes" id="UP001302494">
    <property type="component" value="Chromosome"/>
</dbReference>
<dbReference type="EMBL" id="CP116968">
    <property type="protein sequence ID" value="WNM60239.1"/>
    <property type="molecule type" value="Genomic_DNA"/>
</dbReference>
<gene>
    <name evidence="1" type="ORF">PQG83_10730</name>
</gene>
<evidence type="ECO:0000313" key="2">
    <source>
        <dbReference type="Proteomes" id="UP001302494"/>
    </source>
</evidence>
<reference evidence="1 2" key="1">
    <citation type="submission" date="2023-01" db="EMBL/GenBank/DDBJ databases">
        <title>Cultivation and genomic characterization of new, ubiquitous marine nitrite-oxidizing bacteria from the Nitrospirales.</title>
        <authorList>
            <person name="Mueller A.J."/>
            <person name="Daebeler A."/>
            <person name="Herbold C.W."/>
            <person name="Kirkegaard R.H."/>
            <person name="Daims H."/>
        </authorList>
    </citation>
    <scope>NUCLEOTIDE SEQUENCE [LARGE SCALE GENOMIC DNA]</scope>
    <source>
        <strain evidence="1 2">DK</strain>
    </source>
</reference>
<organism evidence="1 2">
    <name type="scientific">Candidatus Nitrospira neomarina</name>
    <dbReference type="NCBI Taxonomy" id="3020899"/>
    <lineage>
        <taxon>Bacteria</taxon>
        <taxon>Pseudomonadati</taxon>
        <taxon>Nitrospirota</taxon>
        <taxon>Nitrospiria</taxon>
        <taxon>Nitrospirales</taxon>
        <taxon>Nitrospiraceae</taxon>
        <taxon>Nitrospira</taxon>
    </lineage>
</organism>
<dbReference type="AlphaFoldDB" id="A0AA96K118"/>
<protein>
    <submittedName>
        <fullName evidence="1">Uncharacterized protein</fullName>
    </submittedName>
</protein>
<accession>A0AA96K118</accession>
<dbReference type="RefSeq" id="WP_312740721.1">
    <property type="nucleotide sequence ID" value="NZ_CP116968.1"/>
</dbReference>
<name>A0AA96K118_9BACT</name>
<dbReference type="KEGG" id="nneo:PQG83_10730"/>
<sequence>MRKIFLVLFVLYFVFFAGVPFPLAKPVNKNSVILDTVRDLTTAQGSIYAGESIYLGGITADQSIKPGPGSQEGGMALRELYSPDGVFTVTKGGLTVELQVVPMVVESDQHDRFRPALGHWEFTFEKTNNYESVIHVQRGGDLDIAYQSSQMKIGEQEHVLHYGLSGNPHAISLARKRLKKAFASKTSFSNIKPVLNYQVPNDIIIVLIEVTPEGLVFEPIFDYQMAKE</sequence>
<proteinExistence type="predicted"/>
<keyword evidence="2" id="KW-1185">Reference proteome</keyword>
<evidence type="ECO:0000313" key="1">
    <source>
        <dbReference type="EMBL" id="WNM60239.1"/>
    </source>
</evidence>